<dbReference type="InterPro" id="IPR019819">
    <property type="entry name" value="Carboxylesterase_B_CS"/>
</dbReference>
<evidence type="ECO:0000256" key="11">
    <source>
        <dbReference type="ARBA" id="ARBA00022920"/>
    </source>
</evidence>
<keyword evidence="7" id="KW-0405">Iodination</keyword>
<keyword evidence="13" id="KW-0325">Glycoprotein</keyword>
<evidence type="ECO:0000313" key="19">
    <source>
        <dbReference type="EMBL" id="ELW57126.1"/>
    </source>
</evidence>
<evidence type="ECO:0000256" key="16">
    <source>
        <dbReference type="SAM" id="MobiDB-lite"/>
    </source>
</evidence>
<dbReference type="PANTHER" id="PTHR14093">
    <property type="entry name" value="HLA CLASS II GAMMA CHAIN"/>
    <property type="match status" value="1"/>
</dbReference>
<gene>
    <name evidence="19" type="ORF">TREES_T100003220</name>
</gene>
<keyword evidence="8" id="KW-0372">Hormone</keyword>
<evidence type="ECO:0000313" key="20">
    <source>
        <dbReference type="Proteomes" id="UP000011518"/>
    </source>
</evidence>
<feature type="compositionally biased region" description="Basic and acidic residues" evidence="16">
    <location>
        <begin position="2062"/>
        <end position="2084"/>
    </location>
</feature>
<feature type="signal peptide" evidence="17">
    <location>
        <begin position="1"/>
        <end position="19"/>
    </location>
</feature>
<dbReference type="GO" id="GO:0042446">
    <property type="term" value="P:hormone biosynthetic process"/>
    <property type="evidence" value="ECO:0007669"/>
    <property type="project" value="UniProtKB-KW"/>
</dbReference>
<feature type="disulfide bond" evidence="15">
    <location>
        <begin position="1295"/>
        <end position="1302"/>
    </location>
</feature>
<evidence type="ECO:0000256" key="6">
    <source>
        <dbReference type="ARBA" id="ARBA00022641"/>
    </source>
</evidence>
<dbReference type="Pfam" id="PF00086">
    <property type="entry name" value="Thyroglobulin_1"/>
    <property type="match status" value="12"/>
</dbReference>
<dbReference type="FunCoup" id="L9K367">
    <property type="interactions" value="206"/>
</dbReference>
<evidence type="ECO:0000256" key="17">
    <source>
        <dbReference type="SAM" id="SignalP"/>
    </source>
</evidence>
<keyword evidence="20" id="KW-1185">Reference proteome</keyword>
<feature type="disulfide bond" evidence="15">
    <location>
        <begin position="1304"/>
        <end position="1324"/>
    </location>
</feature>
<feature type="domain" description="Thyroglobulin type-1" evidence="18">
    <location>
        <begin position="99"/>
        <end position="139"/>
    </location>
</feature>
<dbReference type="FunFam" id="2.10.50.10:FF:000047">
    <property type="entry name" value="Thyroglobulin"/>
    <property type="match status" value="1"/>
</dbReference>
<dbReference type="GO" id="GO:0005615">
    <property type="term" value="C:extracellular space"/>
    <property type="evidence" value="ECO:0007669"/>
    <property type="project" value="TreeGrafter"/>
</dbReference>
<dbReference type="GO" id="GO:0006590">
    <property type="term" value="P:thyroid hormone generation"/>
    <property type="evidence" value="ECO:0007669"/>
    <property type="project" value="TreeGrafter"/>
</dbReference>
<dbReference type="SUPFAM" id="SSF57610">
    <property type="entry name" value="Thyroglobulin type-1 domain"/>
    <property type="match status" value="13"/>
</dbReference>
<organism evidence="19 20">
    <name type="scientific">Tupaia chinensis</name>
    <name type="common">Chinese tree shrew</name>
    <name type="synonym">Tupaia belangeri chinensis</name>
    <dbReference type="NCBI Taxonomy" id="246437"/>
    <lineage>
        <taxon>Eukaryota</taxon>
        <taxon>Metazoa</taxon>
        <taxon>Chordata</taxon>
        <taxon>Craniata</taxon>
        <taxon>Vertebrata</taxon>
        <taxon>Euteleostomi</taxon>
        <taxon>Mammalia</taxon>
        <taxon>Eutheria</taxon>
        <taxon>Euarchontoglires</taxon>
        <taxon>Scandentia</taxon>
        <taxon>Tupaiidae</taxon>
        <taxon>Tupaia</taxon>
    </lineage>
</organism>
<dbReference type="Proteomes" id="UP000011518">
    <property type="component" value="Unassembled WGS sequence"/>
</dbReference>
<proteinExistence type="inferred from homology"/>
<dbReference type="GO" id="GO:0005179">
    <property type="term" value="F:hormone activity"/>
    <property type="evidence" value="ECO:0007669"/>
    <property type="project" value="UniProtKB-KW"/>
</dbReference>
<dbReference type="PROSITE" id="PS00941">
    <property type="entry name" value="CARBOXYLESTERASE_B_2"/>
    <property type="match status" value="1"/>
</dbReference>
<dbReference type="Pfam" id="PF00135">
    <property type="entry name" value="COesterase"/>
    <property type="match status" value="1"/>
</dbReference>
<reference evidence="20" key="2">
    <citation type="journal article" date="2013" name="Nat. Commun.">
        <title>Genome of the Chinese tree shrew.</title>
        <authorList>
            <person name="Fan Y."/>
            <person name="Huang Z.Y."/>
            <person name="Cao C.C."/>
            <person name="Chen C.S."/>
            <person name="Chen Y.X."/>
            <person name="Fan D.D."/>
            <person name="He J."/>
            <person name="Hou H.L."/>
            <person name="Hu L."/>
            <person name="Hu X.T."/>
            <person name="Jiang X.T."/>
            <person name="Lai R."/>
            <person name="Lang Y.S."/>
            <person name="Liang B."/>
            <person name="Liao S.G."/>
            <person name="Mu D."/>
            <person name="Ma Y.Y."/>
            <person name="Niu Y.Y."/>
            <person name="Sun X.Q."/>
            <person name="Xia J.Q."/>
            <person name="Xiao J."/>
            <person name="Xiong Z.Q."/>
            <person name="Xu L."/>
            <person name="Yang L."/>
            <person name="Zhang Y."/>
            <person name="Zhao W."/>
            <person name="Zhao X.D."/>
            <person name="Zheng Y.T."/>
            <person name="Zhou J.M."/>
            <person name="Zhu Y.B."/>
            <person name="Zhang G.J."/>
            <person name="Wang J."/>
            <person name="Yao Y.G."/>
        </authorList>
    </citation>
    <scope>NUCLEOTIDE SEQUENCE [LARGE SCALE GENOMIC DNA]</scope>
</reference>
<dbReference type="InterPro" id="IPR011641">
    <property type="entry name" value="Tyr-kin_ephrin_A/B_rcpt-like"/>
</dbReference>
<dbReference type="SUPFAM" id="SSF53474">
    <property type="entry name" value="alpha/beta-Hydrolases"/>
    <property type="match status" value="1"/>
</dbReference>
<feature type="disulfide bond" evidence="15">
    <location>
        <begin position="679"/>
        <end position="699"/>
    </location>
</feature>
<feature type="disulfide bond" evidence="15">
    <location>
        <begin position="379"/>
        <end position="399"/>
    </location>
</feature>
<dbReference type="EMBL" id="KB320915">
    <property type="protein sequence ID" value="ELW57126.1"/>
    <property type="molecule type" value="Genomic_DNA"/>
</dbReference>
<feature type="disulfide bond" evidence="15">
    <location>
        <begin position="63"/>
        <end position="70"/>
    </location>
</feature>
<dbReference type="InterPro" id="IPR052001">
    <property type="entry name" value="MHC-II_Gamma/Thyroglobulin"/>
</dbReference>
<dbReference type="PROSITE" id="PS51162">
    <property type="entry name" value="THYROGLOBULIN_1_2"/>
    <property type="match status" value="12"/>
</dbReference>
<evidence type="ECO:0000256" key="5">
    <source>
        <dbReference type="ARBA" id="ARBA00022534"/>
    </source>
</evidence>
<reference evidence="20" key="1">
    <citation type="submission" date="2012-07" db="EMBL/GenBank/DDBJ databases">
        <title>Genome of the Chinese tree shrew, a rising model animal genetically related to primates.</title>
        <authorList>
            <person name="Zhang G."/>
            <person name="Fan Y."/>
            <person name="Yao Y."/>
            <person name="Huang Z."/>
        </authorList>
    </citation>
    <scope>NUCLEOTIDE SEQUENCE [LARGE SCALE GENOMIC DNA]</scope>
</reference>
<dbReference type="FunFam" id="4.10.800.10:FF:000011">
    <property type="entry name" value="Thyroglobulin"/>
    <property type="match status" value="3"/>
</dbReference>
<feature type="domain" description="Thyroglobulin type-1" evidence="18">
    <location>
        <begin position="646"/>
        <end position="699"/>
    </location>
</feature>
<feature type="domain" description="Thyroglobulin type-1" evidence="18">
    <location>
        <begin position="1627"/>
        <end position="1681"/>
    </location>
</feature>
<evidence type="ECO:0000256" key="1">
    <source>
        <dbReference type="ARBA" id="ARBA00004613"/>
    </source>
</evidence>
<evidence type="ECO:0000256" key="7">
    <source>
        <dbReference type="ARBA" id="ARBA00022653"/>
    </source>
</evidence>
<dbReference type="CDD" id="cd00191">
    <property type="entry name" value="TY"/>
    <property type="match status" value="9"/>
</dbReference>
<feature type="disulfide bond" evidence="15">
    <location>
        <begin position="317"/>
        <end position="337"/>
    </location>
</feature>
<keyword evidence="10" id="KW-0677">Repeat</keyword>
<feature type="disulfide bond" evidence="15">
    <location>
        <begin position="1156"/>
        <end position="1163"/>
    </location>
</feature>
<feature type="domain" description="Thyroglobulin type-1" evidence="18">
    <location>
        <begin position="964"/>
        <end position="1115"/>
    </location>
</feature>
<evidence type="ECO:0000256" key="9">
    <source>
        <dbReference type="ARBA" id="ARBA00022729"/>
    </source>
</evidence>
<feature type="domain" description="Thyroglobulin type-1" evidence="18">
    <location>
        <begin position="277"/>
        <end position="337"/>
    </location>
</feature>
<comment type="caution">
    <text evidence="15">Lacks conserved residue(s) required for the propagation of feature annotation.</text>
</comment>
<feature type="region of interest" description="Disordered" evidence="16">
    <location>
        <begin position="2044"/>
        <end position="2092"/>
    </location>
</feature>
<evidence type="ECO:0000256" key="14">
    <source>
        <dbReference type="ARBA" id="ARBA00046595"/>
    </source>
</evidence>
<feature type="domain" description="Thyroglobulin type-1" evidence="18">
    <location>
        <begin position="339"/>
        <end position="399"/>
    </location>
</feature>
<sequence>MALVLWVFSLLGPTCLVSANIFEYQVDSQPLRPCELQRERAFLKRADYIPQCSEDGSFQTTQCQNNGRSCWCVDADGSEVPGSRQPGRPVACKWEGMLCLDSGDYAPVQCDLRRVQCWCVDAEGMEVYGTRQLGRPIRCPRSCEIRNRRLLHGVGDKSPPQCSADGEFMPAQCKFVNTTDMMVFDLVHSYNRFPEAFVTFSSFRSKFPEVSGYCHCADSQGRELAETGLELLLDEIYDTVFAGLDFAATFTESTLYRILQRRFLAVQLVVSGRFRCPTKCEVERFAATSFGHPYIPSCLRNGDYQAVQCQTEGPCWCVDAQGKEIHGTRRQGELPSCGPTKCEVERFAATSFGHPYIPSCLRNGDYQAVQCQTEGPCWCVDAQGKEIHGTRRQGELPSCASDQSCASERQQALARLFFGTAGYFSQHDLFSSPEGSWASRRVAGSATSCPATITQLFVDSGLLHLLVQGQDQQSPSSESLLKEAVRVLFPSRELARLALQFTTNPKRLQQNLFGGNFLENVGQFNLSGAIGTRGTFNFSQFFQQLGLPGFQNGGGLVDLAKSLATELDSNSTTETPKAAQKTVAANKAIVGSFGLEVNLQENKNALKSLASLLDLPEFLLFLQYAISVPEDVARDLGDVMEMMLSSRPCEQIPERLFVPSCTTEGSYKDVQCFAGECWCVDSQGKPLPGSRVRGGRPRCPTECEKQRARMQSLADSQPAGSSLFVPSCTSEGYFLPVQCFNSECYCVDAEGQAIPGTQSTTGEAKQCPTSCQLQAEQAFLGTVWALLSNSSVLPTLSSTYIPQCSANGQWSRVQCDGPPEQVFEWYEWWEAQNKDGQELTPAELLMKIMSYREAASGNFRLFIQSLYEAGQQGIFPVLTKYSSFQDVPLTVLEGSLSQPGENILLEPYLFWQILSGQLSRYPGSYSDFSTPLAHFDLRSCWCVDAAGQELDGTRAEPGNVPACPGSCEQAKRRVLQFTKETEEIVSASNSSWFPLGESFLVAKGIWLTNEELSLPALSPTREAFSEKFSRGGDYAIRLAAQSAVVFYERRRLALGDLAGAPTLLRSGPYMPQCDASGGWEPVQCHAGTGHCWCVDGEGEFTPGSLTARSPQLPQSVVFYERRRLALGDLAGAPTLLRSGPYMPQCDASGGWEPVQCHAGTGHCWCVDGEGEFTPGSLTARSPQLPQCPTTCEMSRASGLLSSWKQAGSQKNPSPKDLFIPTCLETGEYARLQASEAGTQCVDPASGEWVPPDARSSAQCPSLCEVLKSGVLSRRVSPGYVPACGAEDGGFSMVQCDPAQGSCWCVMGNGEEVPGTRVAGSRPACESPRCPLPFNVTGVAAGIILCGTALGPGKAAVQQCQLLCRRGYHSAFLLGPLVCNLETGLWESQPPPPRACQRLQLGQTIQTQGHFQLQLPPGKMCSADYAGLLRAFQIFLLDELMARGFCHIQVKTSGALVSIPVCDNSSIEVGCVTGERLGVNVTWKLRLKDIPLASLPVLHDIERALVGKDLLGRFADLIQSGAFHLHLDSKTFPADTSLRFLQGDRFGTSPRTRIGCLEGFHRVAATSKDSQDPLVCVKCPEGSYSQDEQCIPCPVGFYQEQEGSVACVPCSAGRTTFALGAFSQMHCVTDCQRNVLGLQCDQDGQYQASQRDRDSGKAFCVDREGQRLLWSETEDPLTDAQCLMMQKFEKVPESKVIFNADVSVMVKSKVPGSESSLMQCLAGCAEDEACSFFAVSTAGSGVSCDFYAWTSDHFACTTSGQEQSTLGNLKVTSFGSLWCQVKVRNRDQDSLAVYLKKASCAQGPRNEQTNRVGGRVLQTGRQQMGQDSTTRSQKSFEPTGFENTLSGLYSPAVFSAAGANLTDVHLFCVLACDHDVCCDGFVLSQFPGGPIICGMLSSPAVLLCNVEDWMDSTEAQANASCPGVSYDQGSRQVTLRLGGQEFIGSLTATEGIQDRFTSFQQVYLWKDSPLAHGDQSSSEPQSLSTGTVLHSGPAAVLAAGAVQWGWGWGCSVVLVLFRGTVPWCCSVVLVLALVLFRGAGAAAGADNEERRRRKEEEEEEWGEKEKKDSDMGSRPESMGCRRDAVPRPASPTEADLTTELFSPVDLSQVIINENRSLPSQQHWLFKHLFSAQQANLWCLSRCAQEPTFCQLAEITENAVLYFTCTLYPEAQVCDDVMESSAEGCRLIMPHRPKALFRKKVVLKDKVKNFYTRLLFRKLTGISIRNKVPMSEKSISNGFFECERLCDVDPCCVGFGFLNVSQLKGGKVTCLTLNSLGLQTCSEESGGSWRLLDCGSPDTEVRTYPFGWYQKPVAPNKGPSFCPSDVLPLLTEKVSLDSWQSLALSSVAIDPTIRNFDVAHISTNAISNFSAAQDLCLLECSRHQACRVTTLQTRPGAVRCMFYADTQSCTHSLQGQNCQLLLREEATHIYRKPVSLDSWQSLALSSVAIDPTIRNFDVAHISTNAISNFSAAQDLCLLECSRHQACRVTTLQTRPGAVRCMFYADTQSCTHSLQGQNCQLLLREEATHIYRKPGASLPSLEGSTPVVPIATHGQLLGRSQAIQVGTSWKQVDQFLGVPYAAPPLGENRFRAPEPSNWTGSWDATKPRISCWQPGSQVLTSPRVSEDCLYLDVFVPENVAPNASVLVFFHNSMEAGGREGQLAIDGSFLAAIGNLIVVTASYRVGVFGFLSSGSREVSGNWGLLDQGAALTWVQTHIGAFGGDPRRVSLAAHRGGADVASIHLLVTKATDSRLFQRAVLMNQESHLTSEHVALMPKDVNGISRPGARSFRLTFSVTEFPWKEEMQGRRFYGLVKQVPFRDQSPNPDSLPRPTFGQSASQSFSNITSLQRLWSGAIVAADPGALSGETVYFLPTHALCTHVHAGPSGEWPITSRCDIL</sequence>
<dbReference type="InterPro" id="IPR029058">
    <property type="entry name" value="AB_hydrolase_fold"/>
</dbReference>
<dbReference type="InterPro" id="IPR036857">
    <property type="entry name" value="Thyroglobulin_1_sf"/>
</dbReference>
<keyword evidence="11" id="KW-0795">Thyroid hormone</keyword>
<feature type="domain" description="Thyroglobulin type-1" evidence="18">
    <location>
        <begin position="700"/>
        <end position="771"/>
    </location>
</feature>
<keyword evidence="9 17" id="KW-0732">Signal</keyword>
<feature type="domain" description="Thyroglobulin type-1" evidence="18">
    <location>
        <begin position="31"/>
        <end position="92"/>
    </location>
</feature>
<feature type="disulfide bond" evidence="15">
    <location>
        <begin position="72"/>
        <end position="92"/>
    </location>
</feature>
<evidence type="ECO:0000256" key="12">
    <source>
        <dbReference type="ARBA" id="ARBA00023157"/>
    </source>
</evidence>
<dbReference type="PANTHER" id="PTHR14093:SF19">
    <property type="entry name" value="THYROGLOBULIN"/>
    <property type="match status" value="1"/>
</dbReference>
<dbReference type="STRING" id="246437.L9K367"/>
<accession>L9K367</accession>
<keyword evidence="5" id="KW-0893">Thyroid hormones biosynthesis</keyword>
<dbReference type="FunFam" id="4.10.800.10:FF:000004">
    <property type="entry name" value="SPARC-related modular calcium-binding protein 1"/>
    <property type="match status" value="1"/>
</dbReference>
<dbReference type="Gene3D" id="2.10.50.10">
    <property type="entry name" value="Tumor Necrosis Factor Receptor, subunit A, domain 2"/>
    <property type="match status" value="1"/>
</dbReference>
<dbReference type="PROSITE" id="PS00484">
    <property type="entry name" value="THYROGLOBULIN_1_1"/>
    <property type="match status" value="7"/>
</dbReference>
<evidence type="ECO:0000256" key="10">
    <source>
        <dbReference type="ARBA" id="ARBA00022737"/>
    </source>
</evidence>
<comment type="subcellular location">
    <subcellularLocation>
        <location evidence="1">Secreted</location>
    </subcellularLocation>
</comment>
<keyword evidence="6" id="KW-0765">Sulfation</keyword>
<evidence type="ECO:0000256" key="15">
    <source>
        <dbReference type="PROSITE-ProRule" id="PRU00500"/>
    </source>
</evidence>
<comment type="subunit">
    <text evidence="14">Monomer. Homodimer (via ChEL region); occurs in the endoplasmic reticulum and is required for export to the Golgi apparatus. Homooligomer; disulfide-linked; stored in this form in the thyroid follicle lumen.</text>
</comment>
<evidence type="ECO:0000256" key="8">
    <source>
        <dbReference type="ARBA" id="ARBA00022702"/>
    </source>
</evidence>
<feature type="domain" description="Thyroglobulin type-1" evidence="18">
    <location>
        <begin position="1260"/>
        <end position="1324"/>
    </location>
</feature>
<dbReference type="eggNOG" id="KOG1214">
    <property type="taxonomic scope" value="Eukaryota"/>
</dbReference>
<evidence type="ECO:0000259" key="18">
    <source>
        <dbReference type="PROSITE" id="PS51162"/>
    </source>
</evidence>
<keyword evidence="12 15" id="KW-1015">Disulfide bond</keyword>
<evidence type="ECO:0000256" key="3">
    <source>
        <dbReference type="ARBA" id="ARBA00017326"/>
    </source>
</evidence>
<dbReference type="SMART" id="SM01411">
    <property type="entry name" value="Ephrin_rec_like"/>
    <property type="match status" value="1"/>
</dbReference>
<dbReference type="InterPro" id="IPR000716">
    <property type="entry name" value="Thyroglobulin_1"/>
</dbReference>
<evidence type="ECO:0000256" key="2">
    <source>
        <dbReference type="ARBA" id="ARBA00005964"/>
    </source>
</evidence>
<keyword evidence="4" id="KW-0964">Secreted</keyword>
<dbReference type="InterPro" id="IPR002018">
    <property type="entry name" value="CarbesteraseB"/>
</dbReference>
<feature type="domain" description="Thyroglobulin type-1" evidence="18">
    <location>
        <begin position="787"/>
        <end position="963"/>
    </location>
</feature>
<dbReference type="Gene3D" id="4.10.800.10">
    <property type="entry name" value="Thyroglobulin type-1"/>
    <property type="match status" value="12"/>
</dbReference>
<evidence type="ECO:0000256" key="13">
    <source>
        <dbReference type="ARBA" id="ARBA00023180"/>
    </source>
</evidence>
<name>L9K367_TUPCH</name>
<dbReference type="FunFam" id="4.10.800.10:FF:000012">
    <property type="entry name" value="Thyroglobulin"/>
    <property type="match status" value="1"/>
</dbReference>
<feature type="domain" description="Thyroglobulin type-1" evidence="18">
    <location>
        <begin position="1188"/>
        <end position="1259"/>
    </location>
</feature>
<dbReference type="FunFam" id="4.10.800.10:FF:000013">
    <property type="entry name" value="Thyroglobulin"/>
    <property type="match status" value="2"/>
</dbReference>
<dbReference type="Gene3D" id="3.40.50.1820">
    <property type="entry name" value="alpha/beta hydrolase"/>
    <property type="match status" value="1"/>
</dbReference>
<feature type="disulfide bond" evidence="15">
    <location>
        <begin position="110"/>
        <end position="117"/>
    </location>
</feature>
<protein>
    <recommendedName>
        <fullName evidence="3">Thyroglobulin</fullName>
    </recommendedName>
</protein>
<evidence type="ECO:0000256" key="4">
    <source>
        <dbReference type="ARBA" id="ARBA00022525"/>
    </source>
</evidence>
<feature type="disulfide bond" evidence="15">
    <location>
        <begin position="1084"/>
        <end position="1091"/>
    </location>
</feature>
<feature type="chain" id="PRO_5003999342" description="Thyroglobulin" evidence="17">
    <location>
        <begin position="20"/>
        <end position="2894"/>
    </location>
</feature>
<comment type="similarity">
    <text evidence="2">Belongs to the type-B carboxylesterase/lipase family.</text>
</comment>
<dbReference type="InParanoid" id="L9K367"/>
<feature type="domain" description="Thyroglobulin type-1" evidence="18">
    <location>
        <begin position="1133"/>
        <end position="1187"/>
    </location>
</feature>
<feature type="disulfide bond" evidence="15">
    <location>
        <begin position="119"/>
        <end position="139"/>
    </location>
</feature>
<dbReference type="Pfam" id="PF07699">
    <property type="entry name" value="Ephrin_rec_like"/>
    <property type="match status" value="1"/>
</dbReference>
<dbReference type="SMART" id="SM00211">
    <property type="entry name" value="TY"/>
    <property type="match status" value="12"/>
</dbReference>